<dbReference type="InterPro" id="IPR024291">
    <property type="entry name" value="DUF3829"/>
</dbReference>
<dbReference type="AlphaFoldDB" id="A0A559JKJ6"/>
<accession>A0A559JKJ6</accession>
<evidence type="ECO:0000313" key="1">
    <source>
        <dbReference type="EMBL" id="TVY00384.1"/>
    </source>
</evidence>
<comment type="caution">
    <text evidence="1">The sequence shown here is derived from an EMBL/GenBank/DDBJ whole genome shotgun (WGS) entry which is preliminary data.</text>
</comment>
<keyword evidence="2" id="KW-1185">Reference proteome</keyword>
<gene>
    <name evidence="1" type="ORF">FPZ45_10125</name>
</gene>
<sequence length="333" mass="38038">MKGVSVLKKWLSALSVLLIATFVLSACGYSKESETNKYNAYAGISTLAFVSLETKLKIYKLNFGFEKEIDLSKEKDLRRFGGVNIVGKVIDIYYKNVDEALAFASKKPSFGAADETMKELAPQLKSYMDLINEVEDYYSSWEFAKDDFERGKKLHKKLVTQYYSYTKLAKQLARDLKEITKKKDQESLVGLKKEGYLLHLHAKSIIMKSQDFIQQFVDDGLELENASLEKVDSAAYQEQLRGLLVEIKLFSDYSKDEERIKKEKIVSFAGFDKELPEFEKQAMSFLLTFSGQASGQGNEAEESLASRIYKFEEQMNKLIYSFNIIVGNSARQH</sequence>
<dbReference type="OrthoDB" id="1662689at2"/>
<dbReference type="EMBL" id="VNJJ01000005">
    <property type="protein sequence ID" value="TVY00384.1"/>
    <property type="molecule type" value="Genomic_DNA"/>
</dbReference>
<name>A0A559JKJ6_9BACL</name>
<organism evidence="1 2">
    <name type="scientific">Cohnella terricola</name>
    <dbReference type="NCBI Taxonomy" id="1289167"/>
    <lineage>
        <taxon>Bacteria</taxon>
        <taxon>Bacillati</taxon>
        <taxon>Bacillota</taxon>
        <taxon>Bacilli</taxon>
        <taxon>Bacillales</taxon>
        <taxon>Paenibacillaceae</taxon>
        <taxon>Cohnella</taxon>
    </lineage>
</organism>
<evidence type="ECO:0000313" key="2">
    <source>
        <dbReference type="Proteomes" id="UP000316330"/>
    </source>
</evidence>
<dbReference type="Proteomes" id="UP000316330">
    <property type="component" value="Unassembled WGS sequence"/>
</dbReference>
<protein>
    <submittedName>
        <fullName evidence="1">DUF3829 domain-containing protein</fullName>
    </submittedName>
</protein>
<dbReference type="Pfam" id="PF12889">
    <property type="entry name" value="DUF3829"/>
    <property type="match status" value="1"/>
</dbReference>
<reference evidence="1 2" key="1">
    <citation type="submission" date="2019-07" db="EMBL/GenBank/DDBJ databases">
        <authorList>
            <person name="Kim J."/>
        </authorList>
    </citation>
    <scope>NUCLEOTIDE SEQUENCE [LARGE SCALE GENOMIC DNA]</scope>
    <source>
        <strain evidence="1 2">G13</strain>
    </source>
</reference>
<proteinExistence type="predicted"/>
<dbReference type="PROSITE" id="PS51257">
    <property type="entry name" value="PROKAR_LIPOPROTEIN"/>
    <property type="match status" value="1"/>
</dbReference>